<keyword evidence="1" id="KW-0812">Transmembrane</keyword>
<accession>A0A7X0HV73</accession>
<feature type="transmembrane region" description="Helical" evidence="1">
    <location>
        <begin position="99"/>
        <end position="118"/>
    </location>
</feature>
<keyword evidence="3" id="KW-1185">Reference proteome</keyword>
<organism evidence="2 3">
    <name type="scientific">Bacillus benzoevorans</name>
    <dbReference type="NCBI Taxonomy" id="1456"/>
    <lineage>
        <taxon>Bacteria</taxon>
        <taxon>Bacillati</taxon>
        <taxon>Bacillota</taxon>
        <taxon>Bacilli</taxon>
        <taxon>Bacillales</taxon>
        <taxon>Bacillaceae</taxon>
        <taxon>Bacillus</taxon>
    </lineage>
</organism>
<comment type="caution">
    <text evidence="2">The sequence shown here is derived from an EMBL/GenBank/DDBJ whole genome shotgun (WGS) entry which is preliminary data.</text>
</comment>
<keyword evidence="1" id="KW-0472">Membrane</keyword>
<evidence type="ECO:0000313" key="2">
    <source>
        <dbReference type="EMBL" id="MBB6447444.1"/>
    </source>
</evidence>
<evidence type="ECO:0000313" key="3">
    <source>
        <dbReference type="Proteomes" id="UP000531594"/>
    </source>
</evidence>
<evidence type="ECO:0008006" key="4">
    <source>
        <dbReference type="Google" id="ProtNLM"/>
    </source>
</evidence>
<name>A0A7X0HV73_9BACI</name>
<reference evidence="2 3" key="1">
    <citation type="submission" date="2020-08" db="EMBL/GenBank/DDBJ databases">
        <title>Genomic Encyclopedia of Type Strains, Phase IV (KMG-IV): sequencing the most valuable type-strain genomes for metagenomic binning, comparative biology and taxonomic classification.</title>
        <authorList>
            <person name="Goeker M."/>
        </authorList>
    </citation>
    <scope>NUCLEOTIDE SEQUENCE [LARGE SCALE GENOMIC DNA]</scope>
    <source>
        <strain evidence="2 3">DSM 5391</strain>
    </source>
</reference>
<dbReference type="EMBL" id="JACHGK010000021">
    <property type="protein sequence ID" value="MBB6447444.1"/>
    <property type="molecule type" value="Genomic_DNA"/>
</dbReference>
<dbReference type="AlphaFoldDB" id="A0A7X0HV73"/>
<feature type="transmembrane region" description="Helical" evidence="1">
    <location>
        <begin position="72"/>
        <end position="92"/>
    </location>
</feature>
<evidence type="ECO:0000256" key="1">
    <source>
        <dbReference type="SAM" id="Phobius"/>
    </source>
</evidence>
<dbReference type="Pfam" id="PF14154">
    <property type="entry name" value="DUF4306"/>
    <property type="match status" value="1"/>
</dbReference>
<dbReference type="InterPro" id="IPR025440">
    <property type="entry name" value="DUF4306"/>
</dbReference>
<protein>
    <recommendedName>
        <fullName evidence="4">DUF4306 domain-containing protein</fullName>
    </recommendedName>
</protein>
<proteinExistence type="predicted"/>
<dbReference type="RefSeq" id="WP_184529396.1">
    <property type="nucleotide sequence ID" value="NZ_JACHGK010000021.1"/>
</dbReference>
<feature type="transmembrane region" description="Helical" evidence="1">
    <location>
        <begin position="130"/>
        <end position="150"/>
    </location>
</feature>
<sequence length="167" mass="19428">MFRFIFQFGAVSVVFLFSAIAAWYEGSALLDHPSEWKNTTPFTQLFYGPVQSDVDILQWDFFIYAAKYQTTYPMIMLISGLYLLLFCGYYIFKRVKKWYAYYLFWLSGSLFLLCYFHFDSSTGEGYKMFVLLATCASFCFLSGLITYLTASLKAKRMTSKKIVDLGE</sequence>
<dbReference type="Proteomes" id="UP000531594">
    <property type="component" value="Unassembled WGS sequence"/>
</dbReference>
<keyword evidence="1" id="KW-1133">Transmembrane helix</keyword>
<gene>
    <name evidence="2" type="ORF">HNR53_004124</name>
</gene>